<feature type="transmembrane region" description="Helical" evidence="1">
    <location>
        <begin position="138"/>
        <end position="159"/>
    </location>
</feature>
<accession>A0A6J4NVH2</accession>
<feature type="transmembrane region" description="Helical" evidence="1">
    <location>
        <begin position="179"/>
        <end position="205"/>
    </location>
</feature>
<keyword evidence="1" id="KW-1133">Transmembrane helix</keyword>
<dbReference type="PANTHER" id="PTHR36844">
    <property type="entry name" value="PROTEASE PRSW"/>
    <property type="match status" value="1"/>
</dbReference>
<organism evidence="2">
    <name type="scientific">uncultured Nocardioides sp</name>
    <dbReference type="NCBI Taxonomy" id="198441"/>
    <lineage>
        <taxon>Bacteria</taxon>
        <taxon>Bacillati</taxon>
        <taxon>Actinomycetota</taxon>
        <taxon>Actinomycetes</taxon>
        <taxon>Propionibacteriales</taxon>
        <taxon>Nocardioidaceae</taxon>
        <taxon>Nocardioides</taxon>
        <taxon>environmental samples</taxon>
    </lineage>
</organism>
<gene>
    <name evidence="2" type="ORF">AVDCRST_MAG32-2714</name>
</gene>
<feature type="transmembrane region" description="Helical" evidence="1">
    <location>
        <begin position="9"/>
        <end position="33"/>
    </location>
</feature>
<feature type="transmembrane region" description="Helical" evidence="1">
    <location>
        <begin position="212"/>
        <end position="231"/>
    </location>
</feature>
<protein>
    <submittedName>
        <fullName evidence="2">Putative membrane protein</fullName>
    </submittedName>
</protein>
<keyword evidence="1" id="KW-0812">Transmembrane</keyword>
<feature type="transmembrane region" description="Helical" evidence="1">
    <location>
        <begin position="243"/>
        <end position="263"/>
    </location>
</feature>
<dbReference type="EMBL" id="CADCUM010000109">
    <property type="protein sequence ID" value="CAA9398654.1"/>
    <property type="molecule type" value="Genomic_DNA"/>
</dbReference>
<dbReference type="PANTHER" id="PTHR36844:SF1">
    <property type="entry name" value="PROTEASE PRSW"/>
    <property type="match status" value="1"/>
</dbReference>
<reference evidence="2" key="1">
    <citation type="submission" date="2020-02" db="EMBL/GenBank/DDBJ databases">
        <authorList>
            <person name="Meier V. D."/>
        </authorList>
    </citation>
    <scope>NUCLEOTIDE SEQUENCE</scope>
    <source>
        <strain evidence="2">AVDCRST_MAG32</strain>
    </source>
</reference>
<feature type="transmembrane region" description="Helical" evidence="1">
    <location>
        <begin position="39"/>
        <end position="60"/>
    </location>
</feature>
<evidence type="ECO:0000313" key="2">
    <source>
        <dbReference type="EMBL" id="CAA9398654.1"/>
    </source>
</evidence>
<dbReference type="AlphaFoldDB" id="A0A6J4NVH2"/>
<keyword evidence="1" id="KW-0472">Membrane</keyword>
<feature type="transmembrane region" description="Helical" evidence="1">
    <location>
        <begin position="72"/>
        <end position="92"/>
    </location>
</feature>
<feature type="transmembrane region" description="Helical" evidence="1">
    <location>
        <begin position="104"/>
        <end position="126"/>
    </location>
</feature>
<dbReference type="InterPro" id="IPR026898">
    <property type="entry name" value="PrsW"/>
</dbReference>
<sequence length="372" mass="39492">MHRPRRDSVAFTVVVGTLVLVGGLAMALVIALSGAPGTLALAALLAAVPVGPLIGCFMWLDRYEPEPRSLLLAGLLWGAFVATAAALVFQGIGVAGGASERDSLSVVAPFTEEVTKGAFLVLLLWWRRHELDGVLDGIVYAGMVGIGFAFTENILYLAAAYGGTDGLGSGGAEALTGVFVVRCLISPFAHPLFTAFIGIGVGLAISSRTAAVRLVAPLAGLVVAVLLHGTWNASTLDGNGSFFLVYGALMLPAFLMVLAFAIYRRRSERGLLAAALQDAAARGLLPATDIPWLVDLRARRHARLWARQRGGVQGERAMREYQAAAIELAYLHHRYLRGTAPSDFAERGREHVGVLQTIRPFISFPGQVVPTR</sequence>
<evidence type="ECO:0000256" key="1">
    <source>
        <dbReference type="SAM" id="Phobius"/>
    </source>
</evidence>
<name>A0A6J4NVH2_9ACTN</name>
<dbReference type="Pfam" id="PF13367">
    <property type="entry name" value="PrsW-protease"/>
    <property type="match status" value="1"/>
</dbReference>
<proteinExistence type="predicted"/>
<dbReference type="GO" id="GO:0008233">
    <property type="term" value="F:peptidase activity"/>
    <property type="evidence" value="ECO:0007669"/>
    <property type="project" value="InterPro"/>
</dbReference>